<dbReference type="PANTHER" id="PTHR15154:SF2">
    <property type="entry name" value="HAMARTIN"/>
    <property type="match status" value="1"/>
</dbReference>
<keyword evidence="4" id="KW-1185">Reference proteome</keyword>
<organism evidence="3 4">
    <name type="scientific">Multifurca ochricompacta</name>
    <dbReference type="NCBI Taxonomy" id="376703"/>
    <lineage>
        <taxon>Eukaryota</taxon>
        <taxon>Fungi</taxon>
        <taxon>Dikarya</taxon>
        <taxon>Basidiomycota</taxon>
        <taxon>Agaricomycotina</taxon>
        <taxon>Agaricomycetes</taxon>
        <taxon>Russulales</taxon>
        <taxon>Russulaceae</taxon>
        <taxon>Multifurca</taxon>
    </lineage>
</organism>
<feature type="region of interest" description="Disordered" evidence="2">
    <location>
        <begin position="801"/>
        <end position="824"/>
    </location>
</feature>
<dbReference type="InterPro" id="IPR007483">
    <property type="entry name" value="Hamartin"/>
</dbReference>
<reference evidence="3" key="1">
    <citation type="journal article" date="2022" name="New Phytol.">
        <title>Evolutionary transition to the ectomycorrhizal habit in the genomes of a hyperdiverse lineage of mushroom-forming fungi.</title>
        <authorList>
            <person name="Looney B."/>
            <person name="Miyauchi S."/>
            <person name="Morin E."/>
            <person name="Drula E."/>
            <person name="Courty P.E."/>
            <person name="Kohler A."/>
            <person name="Kuo A."/>
            <person name="LaButti K."/>
            <person name="Pangilinan J."/>
            <person name="Lipzen A."/>
            <person name="Riley R."/>
            <person name="Andreopoulos W."/>
            <person name="He G."/>
            <person name="Johnson J."/>
            <person name="Nolan M."/>
            <person name="Tritt A."/>
            <person name="Barry K.W."/>
            <person name="Grigoriev I.V."/>
            <person name="Nagy L.G."/>
            <person name="Hibbett D."/>
            <person name="Henrissat B."/>
            <person name="Matheny P.B."/>
            <person name="Labbe J."/>
            <person name="Martin F.M."/>
        </authorList>
    </citation>
    <scope>NUCLEOTIDE SEQUENCE</scope>
    <source>
        <strain evidence="3">BPL690</strain>
    </source>
</reference>
<comment type="caution">
    <text evidence="3">The sequence shown here is derived from an EMBL/GenBank/DDBJ whole genome shotgun (WGS) entry which is preliminary data.</text>
</comment>
<evidence type="ECO:0008006" key="5">
    <source>
        <dbReference type="Google" id="ProtNLM"/>
    </source>
</evidence>
<dbReference type="PANTHER" id="PTHR15154">
    <property type="entry name" value="HAMARTIN"/>
    <property type="match status" value="1"/>
</dbReference>
<accession>A0AAD4MAT4</accession>
<proteinExistence type="predicted"/>
<dbReference type="GO" id="GO:0051726">
    <property type="term" value="P:regulation of cell cycle"/>
    <property type="evidence" value="ECO:0007669"/>
    <property type="project" value="TreeGrafter"/>
</dbReference>
<feature type="coiled-coil region" evidence="1">
    <location>
        <begin position="589"/>
        <end position="683"/>
    </location>
</feature>
<dbReference type="AlphaFoldDB" id="A0AAD4MAT4"/>
<dbReference type="GO" id="GO:0032007">
    <property type="term" value="P:negative regulation of TOR signaling"/>
    <property type="evidence" value="ECO:0007669"/>
    <property type="project" value="TreeGrafter"/>
</dbReference>
<name>A0AAD4MAT4_9AGAM</name>
<evidence type="ECO:0000313" key="3">
    <source>
        <dbReference type="EMBL" id="KAI0306640.1"/>
    </source>
</evidence>
<evidence type="ECO:0000256" key="1">
    <source>
        <dbReference type="SAM" id="Coils"/>
    </source>
</evidence>
<dbReference type="GO" id="GO:0033596">
    <property type="term" value="C:TSC1-TSC2 complex"/>
    <property type="evidence" value="ECO:0007669"/>
    <property type="project" value="TreeGrafter"/>
</dbReference>
<dbReference type="Proteomes" id="UP001203297">
    <property type="component" value="Unassembled WGS sequence"/>
</dbReference>
<gene>
    <name evidence="3" type="ORF">B0F90DRAFT_1691830</name>
</gene>
<protein>
    <recommendedName>
        <fullName evidence="5">Hamartin</fullName>
    </recommendedName>
</protein>
<sequence length="824" mass="94186">MSSTEISRQLRLYLEGSSQALPPSEIYALLDTFVSDCDTSEDPEISVHNLENELQVIRDTFDLSECVQTEALLSVLRRLEPVLSSTSLISTWFDLVLRPALREPKLSHKAIAQAKDLVIVALEKSDNRFPEIQGEFRRRVFDLYLLDAFNEASAADVLEWADLPKDQRNQRNIWKENLEDILVVFGLDQPEAFLMQVFHCFASPSSRLQLIGLLNRYTTEPLFEQHASVLATHPLMSSTLTSLLVDNSTTACAIGLTTLTKLLPIFAVKNCVALKGMLPQLLAILARILCWHAMSSDEEHGGVEGEYPEQVIEGSRVLNTNPDLQWERLELSFDSTAAPAPSPRQYFTFLYYLFPCNLIAFLRDPAGYLTERKVERAYAVDWEDALDPEQIKTKSELLLRQHVTHPQIMWHNAETEISDLEFFSQYDTDRILRNSHPGWQGGAASKILTLTETKIISWHHVIFGSTNSTPSMQTVEIRTKPRVSLQDMVNTSIALKSHLDVDIVDTTPIWPYALFSSDPRSQNLGKPEPGSSVAQAIAGLQREVLLLRNELNFESWLARENVRQIGRLFEHKIRSRNAEVERQNLHNKLRENKLLIGNLQRKLKEHSEQTEMTKKKYADWNAELSRKLQDLREQKRKWVSETAALRLAEKELRAQFVAQGNLLAEAERRESQLQTSIKETEHKVARLKDYEQRIEQHTAMQKLWDVDVQKYKEQTDMMKVMLSKYKKMELQLGTYEMAHSAMEEQARKAPPRRPRTSSATEFSRLKEENTKLHGENVELKDEIEELKAMVELLRAQVSGHSGLLSDPTRSPVMGSATAVLRPSP</sequence>
<evidence type="ECO:0000313" key="4">
    <source>
        <dbReference type="Proteomes" id="UP001203297"/>
    </source>
</evidence>
<evidence type="ECO:0000256" key="2">
    <source>
        <dbReference type="SAM" id="MobiDB-lite"/>
    </source>
</evidence>
<keyword evidence="1" id="KW-0175">Coiled coil</keyword>
<feature type="region of interest" description="Disordered" evidence="2">
    <location>
        <begin position="741"/>
        <end position="770"/>
    </location>
</feature>
<dbReference type="EMBL" id="WTXG01000003">
    <property type="protein sequence ID" value="KAI0306640.1"/>
    <property type="molecule type" value="Genomic_DNA"/>
</dbReference>